<dbReference type="InterPro" id="IPR051159">
    <property type="entry name" value="Hexapeptide_acetyltransf"/>
</dbReference>
<dbReference type="CDD" id="cd03357">
    <property type="entry name" value="LbH_MAT_GAT"/>
    <property type="match status" value="1"/>
</dbReference>
<comment type="caution">
    <text evidence="6">The sequence shown here is derived from an EMBL/GenBank/DDBJ whole genome shotgun (WGS) entry which is preliminary data.</text>
</comment>
<keyword evidence="7" id="KW-1185">Reference proteome</keyword>
<dbReference type="SMART" id="SM01266">
    <property type="entry name" value="Mac"/>
    <property type="match status" value="1"/>
</dbReference>
<dbReference type="Pfam" id="PF12464">
    <property type="entry name" value="Mac"/>
    <property type="match status" value="1"/>
</dbReference>
<keyword evidence="4 6" id="KW-0012">Acyltransferase</keyword>
<accession>A0ABV8AUR5</accession>
<evidence type="ECO:0000256" key="2">
    <source>
        <dbReference type="ARBA" id="ARBA00022679"/>
    </source>
</evidence>
<evidence type="ECO:0000256" key="4">
    <source>
        <dbReference type="ARBA" id="ARBA00023315"/>
    </source>
</evidence>
<sequence>MTEKEKMLAGQLYQAGDPVLTAERLKVRQLIKKLNDSDPTDESLRRRLHKEIFGKVGNNFWVEPPFYCDYGYNIEVGDDVFFNFNCVILDVCKVKLGDRVFVAPNVQFYPATHPLEAKPRGEMWEYGKEITIGNDVWIGGSAVICPGVKIEDRAVIAAGAIVTKDVPSDVVVGGNPARIIKKIKQES</sequence>
<dbReference type="RefSeq" id="WP_377906675.1">
    <property type="nucleotide sequence ID" value="NZ_JBHRZS010000007.1"/>
</dbReference>
<dbReference type="SUPFAM" id="SSF51161">
    <property type="entry name" value="Trimeric LpxA-like enzymes"/>
    <property type="match status" value="1"/>
</dbReference>
<evidence type="ECO:0000259" key="5">
    <source>
        <dbReference type="SMART" id="SM01266"/>
    </source>
</evidence>
<evidence type="ECO:0000256" key="1">
    <source>
        <dbReference type="ARBA" id="ARBA00007274"/>
    </source>
</evidence>
<proteinExistence type="inferred from homology"/>
<dbReference type="InterPro" id="IPR024688">
    <property type="entry name" value="Mac_dom"/>
</dbReference>
<evidence type="ECO:0000313" key="7">
    <source>
        <dbReference type="Proteomes" id="UP001595805"/>
    </source>
</evidence>
<dbReference type="GO" id="GO:0016746">
    <property type="term" value="F:acyltransferase activity"/>
    <property type="evidence" value="ECO:0007669"/>
    <property type="project" value="UniProtKB-KW"/>
</dbReference>
<feature type="domain" description="Maltose/galactoside acetyltransferase" evidence="5">
    <location>
        <begin position="4"/>
        <end position="58"/>
    </location>
</feature>
<dbReference type="EC" id="2.3.1.-" evidence="6"/>
<dbReference type="PANTHER" id="PTHR23416:SF23">
    <property type="entry name" value="ACETYLTRANSFERASE C18B11.09C-RELATED"/>
    <property type="match status" value="1"/>
</dbReference>
<reference evidence="7" key="1">
    <citation type="journal article" date="2019" name="Int. J. Syst. Evol. Microbiol.">
        <title>The Global Catalogue of Microorganisms (GCM) 10K type strain sequencing project: providing services to taxonomists for standard genome sequencing and annotation.</title>
        <authorList>
            <consortium name="The Broad Institute Genomics Platform"/>
            <consortium name="The Broad Institute Genome Sequencing Center for Infectious Disease"/>
            <person name="Wu L."/>
            <person name="Ma J."/>
        </authorList>
    </citation>
    <scope>NUCLEOTIDE SEQUENCE [LARGE SCALE GENOMIC DNA]</scope>
    <source>
        <strain evidence="7">CCUG 60523</strain>
    </source>
</reference>
<dbReference type="InterPro" id="IPR011004">
    <property type="entry name" value="Trimer_LpxA-like_sf"/>
</dbReference>
<comment type="similarity">
    <text evidence="1">Belongs to the transferase hexapeptide repeat family.</text>
</comment>
<dbReference type="PROSITE" id="PS00101">
    <property type="entry name" value="HEXAPEP_TRANSFERASES"/>
    <property type="match status" value="1"/>
</dbReference>
<name>A0ABV8AUR5_9BACT</name>
<gene>
    <name evidence="6" type="ORF">ACFOSV_14170</name>
</gene>
<keyword evidence="3" id="KW-0677">Repeat</keyword>
<dbReference type="Pfam" id="PF00132">
    <property type="entry name" value="Hexapep"/>
    <property type="match status" value="1"/>
</dbReference>
<dbReference type="Gene3D" id="2.160.10.10">
    <property type="entry name" value="Hexapeptide repeat proteins"/>
    <property type="match status" value="1"/>
</dbReference>
<dbReference type="EMBL" id="JBHRZS010000007">
    <property type="protein sequence ID" value="MFC3881335.1"/>
    <property type="molecule type" value="Genomic_DNA"/>
</dbReference>
<dbReference type="PANTHER" id="PTHR23416">
    <property type="entry name" value="SIALIC ACID SYNTHASE-RELATED"/>
    <property type="match status" value="1"/>
</dbReference>
<protein>
    <submittedName>
        <fullName evidence="6">Sugar O-acetyltransferase</fullName>
        <ecNumber evidence="6">2.3.1.-</ecNumber>
    </submittedName>
</protein>
<dbReference type="InterPro" id="IPR001451">
    <property type="entry name" value="Hexapep"/>
</dbReference>
<dbReference type="InterPro" id="IPR018357">
    <property type="entry name" value="Hexapep_transf_CS"/>
</dbReference>
<evidence type="ECO:0000256" key="3">
    <source>
        <dbReference type="ARBA" id="ARBA00022737"/>
    </source>
</evidence>
<dbReference type="Proteomes" id="UP001595805">
    <property type="component" value="Unassembled WGS sequence"/>
</dbReference>
<organism evidence="6 7">
    <name type="scientific">Algoriphagus namhaensis</name>
    <dbReference type="NCBI Taxonomy" id="915353"/>
    <lineage>
        <taxon>Bacteria</taxon>
        <taxon>Pseudomonadati</taxon>
        <taxon>Bacteroidota</taxon>
        <taxon>Cytophagia</taxon>
        <taxon>Cytophagales</taxon>
        <taxon>Cyclobacteriaceae</taxon>
        <taxon>Algoriphagus</taxon>
    </lineage>
</organism>
<keyword evidence="2 6" id="KW-0808">Transferase</keyword>
<evidence type="ECO:0000313" key="6">
    <source>
        <dbReference type="EMBL" id="MFC3881335.1"/>
    </source>
</evidence>